<dbReference type="AlphaFoldDB" id="D8LFZ8"/>
<evidence type="ECO:0000313" key="2">
    <source>
        <dbReference type="EMBL" id="CBN78897.1"/>
    </source>
</evidence>
<dbReference type="Proteomes" id="UP000002630">
    <property type="component" value="Linkage Group LG11"/>
</dbReference>
<accession>D8LFZ8</accession>
<organism evidence="2 3">
    <name type="scientific">Ectocarpus siliculosus</name>
    <name type="common">Brown alga</name>
    <name type="synonym">Conferva siliculosa</name>
    <dbReference type="NCBI Taxonomy" id="2880"/>
    <lineage>
        <taxon>Eukaryota</taxon>
        <taxon>Sar</taxon>
        <taxon>Stramenopiles</taxon>
        <taxon>Ochrophyta</taxon>
        <taxon>PX clade</taxon>
        <taxon>Phaeophyceae</taxon>
        <taxon>Ectocarpales</taxon>
        <taxon>Ectocarpaceae</taxon>
        <taxon>Ectocarpus</taxon>
    </lineage>
</organism>
<protein>
    <submittedName>
        <fullName evidence="2">Uncharacterized protein</fullName>
    </submittedName>
</protein>
<dbReference type="InParanoid" id="D8LFZ8"/>
<sequence length="134" mass="14237">MQDARRTLLVPHCGSVQCGPAVVSIRLLFLPPQQQQCPLTEPVGILQPRQKARGAPMMSICAVERSCVAGSFCSDTNLGGGSYRLLRPVASSAADGEPSLRPRSSAGGARVGERCDTHHRCEAGYRVAHRGIDA</sequence>
<dbReference type="EMBL" id="FN649736">
    <property type="protein sequence ID" value="CBN78897.1"/>
    <property type="molecule type" value="Genomic_DNA"/>
</dbReference>
<gene>
    <name evidence="2" type="ORF">Esi_0155_0020</name>
</gene>
<reference evidence="2 3" key="1">
    <citation type="journal article" date="2010" name="Nature">
        <title>The Ectocarpus genome and the independent evolution of multicellularity in brown algae.</title>
        <authorList>
            <person name="Cock J.M."/>
            <person name="Sterck L."/>
            <person name="Rouze P."/>
            <person name="Scornet D."/>
            <person name="Allen A.E."/>
            <person name="Amoutzias G."/>
            <person name="Anthouard V."/>
            <person name="Artiguenave F."/>
            <person name="Aury J.M."/>
            <person name="Badger J.H."/>
            <person name="Beszteri B."/>
            <person name="Billiau K."/>
            <person name="Bonnet E."/>
            <person name="Bothwell J.H."/>
            <person name="Bowler C."/>
            <person name="Boyen C."/>
            <person name="Brownlee C."/>
            <person name="Carrano C.J."/>
            <person name="Charrier B."/>
            <person name="Cho G.Y."/>
            <person name="Coelho S.M."/>
            <person name="Collen J."/>
            <person name="Corre E."/>
            <person name="Da Silva C."/>
            <person name="Delage L."/>
            <person name="Delaroque N."/>
            <person name="Dittami S.M."/>
            <person name="Doulbeau S."/>
            <person name="Elias M."/>
            <person name="Farnham G."/>
            <person name="Gachon C.M."/>
            <person name="Gschloessl B."/>
            <person name="Heesch S."/>
            <person name="Jabbari K."/>
            <person name="Jubin C."/>
            <person name="Kawai H."/>
            <person name="Kimura K."/>
            <person name="Kloareg B."/>
            <person name="Kupper F.C."/>
            <person name="Lang D."/>
            <person name="Le Bail A."/>
            <person name="Leblanc C."/>
            <person name="Lerouge P."/>
            <person name="Lohr M."/>
            <person name="Lopez P.J."/>
            <person name="Martens C."/>
            <person name="Maumus F."/>
            <person name="Michel G."/>
            <person name="Miranda-Saavedra D."/>
            <person name="Morales J."/>
            <person name="Moreau H."/>
            <person name="Motomura T."/>
            <person name="Nagasato C."/>
            <person name="Napoli C.A."/>
            <person name="Nelson D.R."/>
            <person name="Nyvall-Collen P."/>
            <person name="Peters A.F."/>
            <person name="Pommier C."/>
            <person name="Potin P."/>
            <person name="Poulain J."/>
            <person name="Quesneville H."/>
            <person name="Read B."/>
            <person name="Rensing S.A."/>
            <person name="Ritter A."/>
            <person name="Rousvoal S."/>
            <person name="Samanta M."/>
            <person name="Samson G."/>
            <person name="Schroeder D.C."/>
            <person name="Segurens B."/>
            <person name="Strittmatter M."/>
            <person name="Tonon T."/>
            <person name="Tregear J.W."/>
            <person name="Valentin K."/>
            <person name="von Dassow P."/>
            <person name="Yamagishi T."/>
            <person name="Van de Peer Y."/>
            <person name="Wincker P."/>
        </authorList>
    </citation>
    <scope>NUCLEOTIDE SEQUENCE [LARGE SCALE GENOMIC DNA]</scope>
    <source>
        <strain evidence="3">Ec32 / CCAP1310/4</strain>
    </source>
</reference>
<name>D8LFZ8_ECTSI</name>
<evidence type="ECO:0000256" key="1">
    <source>
        <dbReference type="SAM" id="MobiDB-lite"/>
    </source>
</evidence>
<evidence type="ECO:0000313" key="3">
    <source>
        <dbReference type="Proteomes" id="UP000002630"/>
    </source>
</evidence>
<keyword evidence="3" id="KW-1185">Reference proteome</keyword>
<proteinExistence type="predicted"/>
<dbReference type="EMBL" id="FN648104">
    <property type="protein sequence ID" value="CBN78897.1"/>
    <property type="molecule type" value="Genomic_DNA"/>
</dbReference>
<feature type="region of interest" description="Disordered" evidence="1">
    <location>
        <begin position="92"/>
        <end position="112"/>
    </location>
</feature>